<evidence type="ECO:0000313" key="2">
    <source>
        <dbReference type="EMBL" id="TKA06346.1"/>
    </source>
</evidence>
<dbReference type="Proteomes" id="UP000305778">
    <property type="component" value="Unassembled WGS sequence"/>
</dbReference>
<feature type="region of interest" description="Disordered" evidence="1">
    <location>
        <begin position="32"/>
        <end position="65"/>
    </location>
</feature>
<keyword evidence="3" id="KW-1185">Reference proteome</keyword>
<sequence length="65" mass="7088">MKLHPGTVKRWRDAGLLTGRLANDKGEYLYDMPGPDFVRPRTGRPPGPRPASTPTTIASTERGAV</sequence>
<comment type="caution">
    <text evidence="2">The sequence shown here is derived from an EMBL/GenBank/DDBJ whole genome shotgun (WGS) entry which is preliminary data.</text>
</comment>
<name>A0A4U0SAM5_9ACTN</name>
<accession>A0A4U0SAM5</accession>
<dbReference type="AlphaFoldDB" id="A0A4U0SAM5"/>
<evidence type="ECO:0000256" key="1">
    <source>
        <dbReference type="SAM" id="MobiDB-lite"/>
    </source>
</evidence>
<protein>
    <submittedName>
        <fullName evidence="2">Uncharacterized protein</fullName>
    </submittedName>
</protein>
<evidence type="ECO:0000313" key="3">
    <source>
        <dbReference type="Proteomes" id="UP000305778"/>
    </source>
</evidence>
<organism evidence="2 3">
    <name type="scientific">Actinacidiphila oryziradicis</name>
    <dbReference type="NCBI Taxonomy" id="2571141"/>
    <lineage>
        <taxon>Bacteria</taxon>
        <taxon>Bacillati</taxon>
        <taxon>Actinomycetota</taxon>
        <taxon>Actinomycetes</taxon>
        <taxon>Kitasatosporales</taxon>
        <taxon>Streptomycetaceae</taxon>
        <taxon>Actinacidiphila</taxon>
    </lineage>
</organism>
<reference evidence="2 3" key="1">
    <citation type="submission" date="2019-04" db="EMBL/GenBank/DDBJ databases">
        <title>Streptomyces oryziradicis sp. nov., a novel actinomycete isolated from rhizosphere soil of rice (Oryza sativa L.).</title>
        <authorList>
            <person name="Li C."/>
        </authorList>
    </citation>
    <scope>NUCLEOTIDE SEQUENCE [LARGE SCALE GENOMIC DNA]</scope>
    <source>
        <strain evidence="2 3">NEAU-C40</strain>
    </source>
</reference>
<gene>
    <name evidence="2" type="ORF">FCI23_32405</name>
</gene>
<dbReference type="RefSeq" id="WP_136727592.1">
    <property type="nucleotide sequence ID" value="NZ_SUMC01000040.1"/>
</dbReference>
<dbReference type="EMBL" id="SUMC01000040">
    <property type="protein sequence ID" value="TKA06346.1"/>
    <property type="molecule type" value="Genomic_DNA"/>
</dbReference>
<proteinExistence type="predicted"/>